<proteinExistence type="inferred from homology"/>
<feature type="domain" description="Cathepsin propeptide inhibitor" evidence="6">
    <location>
        <begin position="44"/>
        <end position="100"/>
    </location>
</feature>
<name>A0A392NKG5_9FABA</name>
<evidence type="ECO:0000259" key="6">
    <source>
        <dbReference type="SMART" id="SM00848"/>
    </source>
</evidence>
<keyword evidence="8" id="KW-1185">Reference proteome</keyword>
<dbReference type="GO" id="GO:0008234">
    <property type="term" value="F:cysteine-type peptidase activity"/>
    <property type="evidence" value="ECO:0007669"/>
    <property type="project" value="UniProtKB-KW"/>
</dbReference>
<dbReference type="SMART" id="SM00848">
    <property type="entry name" value="Inhibitor_I29"/>
    <property type="match status" value="1"/>
</dbReference>
<dbReference type="Gene3D" id="3.90.70.10">
    <property type="entry name" value="Cysteine proteinases"/>
    <property type="match status" value="1"/>
</dbReference>
<dbReference type="InterPro" id="IPR013128">
    <property type="entry name" value="Peptidase_C1A"/>
</dbReference>
<dbReference type="Pfam" id="PF00112">
    <property type="entry name" value="Peptidase_C1"/>
    <property type="match status" value="1"/>
</dbReference>
<evidence type="ECO:0000313" key="7">
    <source>
        <dbReference type="EMBL" id="MCH99883.1"/>
    </source>
</evidence>
<dbReference type="Proteomes" id="UP000265520">
    <property type="component" value="Unassembled WGS sequence"/>
</dbReference>
<keyword evidence="4" id="KW-0788">Thiol protease</keyword>
<accession>A0A392NKG5</accession>
<dbReference type="InterPro" id="IPR038765">
    <property type="entry name" value="Papain-like_cys_pep_sf"/>
</dbReference>
<comment type="similarity">
    <text evidence="1">Belongs to the peptidase C1 family.</text>
</comment>
<feature type="chain" id="PRO_5018645417" evidence="5">
    <location>
        <begin position="26"/>
        <end position="168"/>
    </location>
</feature>
<dbReference type="GO" id="GO:0006508">
    <property type="term" value="P:proteolysis"/>
    <property type="evidence" value="ECO:0007669"/>
    <property type="project" value="UniProtKB-KW"/>
</dbReference>
<dbReference type="Pfam" id="PF08246">
    <property type="entry name" value="Inhibitor_I29"/>
    <property type="match status" value="1"/>
</dbReference>
<dbReference type="InterPro" id="IPR000668">
    <property type="entry name" value="Peptidase_C1A_C"/>
</dbReference>
<dbReference type="InterPro" id="IPR013201">
    <property type="entry name" value="Prot_inhib_I29"/>
</dbReference>
<sequence>MKTTITLSIVILNLVLCNLWLTASAFPAMNTKVSTDPKVMKKRYETWLKRHGRHYGNREEWEVRFDIYQSNVQFIEFHNSQNHSYKLTDNKFADRTNEEFKNSYLGFLPRLRAQTNFTYHKHGDLPKSVDWRKKSVVTHVKDQGRCGNLLQIKFIHFLRYYSLAANIL</sequence>
<evidence type="ECO:0000256" key="5">
    <source>
        <dbReference type="SAM" id="SignalP"/>
    </source>
</evidence>
<reference evidence="7 8" key="1">
    <citation type="journal article" date="2018" name="Front. Plant Sci.">
        <title>Red Clover (Trifolium pratense) and Zigzag Clover (T. medium) - A Picture of Genomic Similarities and Differences.</title>
        <authorList>
            <person name="Dluhosova J."/>
            <person name="Istvanek J."/>
            <person name="Nedelnik J."/>
            <person name="Repkova J."/>
        </authorList>
    </citation>
    <scope>NUCLEOTIDE SEQUENCE [LARGE SCALE GENOMIC DNA]</scope>
    <source>
        <strain evidence="8">cv. 10/8</strain>
        <tissue evidence="7">Leaf</tissue>
    </source>
</reference>
<dbReference type="AlphaFoldDB" id="A0A392NKG5"/>
<evidence type="ECO:0000256" key="4">
    <source>
        <dbReference type="ARBA" id="ARBA00022807"/>
    </source>
</evidence>
<dbReference type="PANTHER" id="PTHR12411">
    <property type="entry name" value="CYSTEINE PROTEASE FAMILY C1-RELATED"/>
    <property type="match status" value="1"/>
</dbReference>
<comment type="caution">
    <text evidence="7">The sequence shown here is derived from an EMBL/GenBank/DDBJ whole genome shotgun (WGS) entry which is preliminary data.</text>
</comment>
<organism evidence="7 8">
    <name type="scientific">Trifolium medium</name>
    <dbReference type="NCBI Taxonomy" id="97028"/>
    <lineage>
        <taxon>Eukaryota</taxon>
        <taxon>Viridiplantae</taxon>
        <taxon>Streptophyta</taxon>
        <taxon>Embryophyta</taxon>
        <taxon>Tracheophyta</taxon>
        <taxon>Spermatophyta</taxon>
        <taxon>Magnoliopsida</taxon>
        <taxon>eudicotyledons</taxon>
        <taxon>Gunneridae</taxon>
        <taxon>Pentapetalae</taxon>
        <taxon>rosids</taxon>
        <taxon>fabids</taxon>
        <taxon>Fabales</taxon>
        <taxon>Fabaceae</taxon>
        <taxon>Papilionoideae</taxon>
        <taxon>50 kb inversion clade</taxon>
        <taxon>NPAAA clade</taxon>
        <taxon>Hologalegina</taxon>
        <taxon>IRL clade</taxon>
        <taxon>Trifolieae</taxon>
        <taxon>Trifolium</taxon>
    </lineage>
</organism>
<evidence type="ECO:0000313" key="8">
    <source>
        <dbReference type="Proteomes" id="UP000265520"/>
    </source>
</evidence>
<evidence type="ECO:0000256" key="1">
    <source>
        <dbReference type="ARBA" id="ARBA00008455"/>
    </source>
</evidence>
<evidence type="ECO:0000256" key="2">
    <source>
        <dbReference type="ARBA" id="ARBA00022670"/>
    </source>
</evidence>
<protein>
    <submittedName>
        <fullName evidence="7">Cysteine proteinase</fullName>
    </submittedName>
</protein>
<keyword evidence="3" id="KW-0378">Hydrolase</keyword>
<keyword evidence="2" id="KW-0645">Protease</keyword>
<feature type="signal peptide" evidence="5">
    <location>
        <begin position="1"/>
        <end position="25"/>
    </location>
</feature>
<evidence type="ECO:0000256" key="3">
    <source>
        <dbReference type="ARBA" id="ARBA00022801"/>
    </source>
</evidence>
<gene>
    <name evidence="7" type="ORF">A2U01_0020898</name>
</gene>
<dbReference type="EMBL" id="LXQA010041631">
    <property type="protein sequence ID" value="MCH99883.1"/>
    <property type="molecule type" value="Genomic_DNA"/>
</dbReference>
<keyword evidence="5" id="KW-0732">Signal</keyword>
<dbReference type="SUPFAM" id="SSF54001">
    <property type="entry name" value="Cysteine proteinases"/>
    <property type="match status" value="1"/>
</dbReference>